<evidence type="ECO:0000256" key="3">
    <source>
        <dbReference type="ARBA" id="ARBA00012643"/>
    </source>
</evidence>
<dbReference type="Pfam" id="PF01975">
    <property type="entry name" value="SurE"/>
    <property type="match status" value="1"/>
</dbReference>
<keyword evidence="4" id="KW-0479">Metal-binding</keyword>
<dbReference type="InterPro" id="IPR002828">
    <property type="entry name" value="SurE-like_Pase/nucleotidase"/>
</dbReference>
<evidence type="ECO:0000313" key="7">
    <source>
        <dbReference type="EMBL" id="QYM77854.1"/>
    </source>
</evidence>
<dbReference type="SUPFAM" id="SSF64167">
    <property type="entry name" value="SurE-like"/>
    <property type="match status" value="1"/>
</dbReference>
<sequence>MRLLLTNDDSIESVFLHELVAACQRTGHDVAVAAPRSEQSWIGAAKSRHRPVKVVHADRGLGCPTWIVDGTPSDCVNIALAHLLPRDWQPDAVLSGINMGFNASLGFILASGTIAGAWEGAVHGLPGIAVSQDLPAAIFERLKSAHGQPDEALHTALRLSAARAAALVPELVAATAPRSFTVHNLNLPYPCTAGTAVRRTVPARVVVPGLFGPAQDDGTHCFVFQQGEDISPPDPMTDRGALVAGLISHTVLDYRELGHPRG</sequence>
<dbReference type="RefSeq" id="WP_220160958.1">
    <property type="nucleotide sequence ID" value="NZ_CP080507.1"/>
</dbReference>
<keyword evidence="5 7" id="KW-0378">Hydrolase</keyword>
<feature type="domain" description="Survival protein SurE-like phosphatase/nucleotidase" evidence="6">
    <location>
        <begin position="4"/>
        <end position="190"/>
    </location>
</feature>
<gene>
    <name evidence="7" type="primary">surE</name>
    <name evidence="7" type="ORF">K0B96_11040</name>
</gene>
<dbReference type="Proteomes" id="UP000825051">
    <property type="component" value="Chromosome"/>
</dbReference>
<protein>
    <recommendedName>
        <fullName evidence="3">5'-nucleotidase</fullName>
        <ecNumber evidence="3">3.1.3.5</ecNumber>
    </recommendedName>
</protein>
<keyword evidence="8" id="KW-1185">Reference proteome</keyword>
<dbReference type="GO" id="GO:0008253">
    <property type="term" value="F:5'-nucleotidase activity"/>
    <property type="evidence" value="ECO:0007669"/>
    <property type="project" value="UniProtKB-EC"/>
</dbReference>
<name>A0A8F9TU62_9BACT</name>
<dbReference type="InterPro" id="IPR036523">
    <property type="entry name" value="SurE-like_sf"/>
</dbReference>
<dbReference type="EMBL" id="CP080507">
    <property type="protein sequence ID" value="QYM77854.1"/>
    <property type="molecule type" value="Genomic_DNA"/>
</dbReference>
<dbReference type="Gene3D" id="3.40.1210.10">
    <property type="entry name" value="Survival protein SurE-like phosphatase/nucleotidase"/>
    <property type="match status" value="1"/>
</dbReference>
<dbReference type="AlphaFoldDB" id="A0A8F9TU62"/>
<evidence type="ECO:0000256" key="4">
    <source>
        <dbReference type="ARBA" id="ARBA00022723"/>
    </source>
</evidence>
<proteinExistence type="inferred from homology"/>
<dbReference type="KEGG" id="ole:K0B96_11040"/>
<organism evidence="7 8">
    <name type="scientific">Horticoccus luteus</name>
    <dbReference type="NCBI Taxonomy" id="2862869"/>
    <lineage>
        <taxon>Bacteria</taxon>
        <taxon>Pseudomonadati</taxon>
        <taxon>Verrucomicrobiota</taxon>
        <taxon>Opitutia</taxon>
        <taxon>Opitutales</taxon>
        <taxon>Opitutaceae</taxon>
        <taxon>Horticoccus</taxon>
    </lineage>
</organism>
<evidence type="ECO:0000313" key="8">
    <source>
        <dbReference type="Proteomes" id="UP000825051"/>
    </source>
</evidence>
<dbReference type="PANTHER" id="PTHR30457:SF23">
    <property type="entry name" value="PHOSPHATASE, PUTATIVE (AFU_ORTHOLOGUE AFUA_1G03660)-RELATED"/>
    <property type="match status" value="1"/>
</dbReference>
<dbReference type="InterPro" id="IPR030048">
    <property type="entry name" value="SurE"/>
</dbReference>
<evidence type="ECO:0000259" key="6">
    <source>
        <dbReference type="Pfam" id="PF01975"/>
    </source>
</evidence>
<evidence type="ECO:0000256" key="2">
    <source>
        <dbReference type="ARBA" id="ARBA00011062"/>
    </source>
</evidence>
<dbReference type="EC" id="3.1.3.5" evidence="3"/>
<reference evidence="7" key="1">
    <citation type="submission" date="2021-08" db="EMBL/GenBank/DDBJ databases">
        <title>Genome of a novel bacterium of the phylum Verrucomicrobia, Oleiharenicola sp. KSB-15.</title>
        <authorList>
            <person name="Chung J.-H."/>
            <person name="Ahn J.-H."/>
            <person name="Yoon Y."/>
            <person name="Kim D.-Y."/>
            <person name="An S.-H."/>
            <person name="Park I."/>
            <person name="Yeon J."/>
        </authorList>
    </citation>
    <scope>NUCLEOTIDE SEQUENCE</scope>
    <source>
        <strain evidence="7">KSB-15</strain>
    </source>
</reference>
<accession>A0A8F9TU62</accession>
<dbReference type="NCBIfam" id="TIGR00087">
    <property type="entry name" value="surE"/>
    <property type="match status" value="1"/>
</dbReference>
<evidence type="ECO:0000256" key="5">
    <source>
        <dbReference type="ARBA" id="ARBA00022801"/>
    </source>
</evidence>
<evidence type="ECO:0000256" key="1">
    <source>
        <dbReference type="ARBA" id="ARBA00000815"/>
    </source>
</evidence>
<comment type="catalytic activity">
    <reaction evidence="1">
        <text>a ribonucleoside 5'-phosphate + H2O = a ribonucleoside + phosphate</text>
        <dbReference type="Rhea" id="RHEA:12484"/>
        <dbReference type="ChEBI" id="CHEBI:15377"/>
        <dbReference type="ChEBI" id="CHEBI:18254"/>
        <dbReference type="ChEBI" id="CHEBI:43474"/>
        <dbReference type="ChEBI" id="CHEBI:58043"/>
        <dbReference type="EC" id="3.1.3.5"/>
    </reaction>
</comment>
<dbReference type="GO" id="GO:0046872">
    <property type="term" value="F:metal ion binding"/>
    <property type="evidence" value="ECO:0007669"/>
    <property type="project" value="UniProtKB-KW"/>
</dbReference>
<comment type="similarity">
    <text evidence="2">Belongs to the SurE nucleotidase family.</text>
</comment>
<dbReference type="PANTHER" id="PTHR30457">
    <property type="entry name" value="5'-NUCLEOTIDASE SURE"/>
    <property type="match status" value="1"/>
</dbReference>